<evidence type="ECO:0000313" key="1">
    <source>
        <dbReference type="EMBL" id="KKZ64571.1"/>
    </source>
</evidence>
<comment type="caution">
    <text evidence="1">The sequence shown here is derived from an EMBL/GenBank/DDBJ whole genome shotgun (WGS) entry which is preliminary data.</text>
</comment>
<sequence length="100" mass="11198">MARTQAGHVYRTHAPTVIDASFPVPDTAWHPLAVIRQMATLYSQRGSNATIHVNSNMKTTYTTGFTIFKVATFRFVSGLLCLTLNTRITTTREYIPICSF</sequence>
<organism evidence="1 2">
    <name type="scientific">[Emmonsia] crescens</name>
    <dbReference type="NCBI Taxonomy" id="73230"/>
    <lineage>
        <taxon>Eukaryota</taxon>
        <taxon>Fungi</taxon>
        <taxon>Dikarya</taxon>
        <taxon>Ascomycota</taxon>
        <taxon>Pezizomycotina</taxon>
        <taxon>Eurotiomycetes</taxon>
        <taxon>Eurotiomycetidae</taxon>
        <taxon>Onygenales</taxon>
        <taxon>Ajellomycetaceae</taxon>
        <taxon>Emergomyces</taxon>
    </lineage>
</organism>
<gene>
    <name evidence="1" type="ORF">EMCG_09520</name>
</gene>
<dbReference type="AlphaFoldDB" id="A0A0G2J9U1"/>
<dbReference type="EMBL" id="LCZI01000778">
    <property type="protein sequence ID" value="KKZ64571.1"/>
    <property type="molecule type" value="Genomic_DNA"/>
</dbReference>
<reference evidence="2" key="1">
    <citation type="journal article" date="2015" name="PLoS Genet.">
        <title>The dynamic genome and transcriptome of the human fungal pathogen Blastomyces and close relative Emmonsia.</title>
        <authorList>
            <person name="Munoz J.F."/>
            <person name="Gauthier G.M."/>
            <person name="Desjardins C.A."/>
            <person name="Gallo J.E."/>
            <person name="Holder J."/>
            <person name="Sullivan T.D."/>
            <person name="Marty A.J."/>
            <person name="Carmen J.C."/>
            <person name="Chen Z."/>
            <person name="Ding L."/>
            <person name="Gujja S."/>
            <person name="Magrini V."/>
            <person name="Misas E."/>
            <person name="Mitreva M."/>
            <person name="Priest M."/>
            <person name="Saif S."/>
            <person name="Whiston E.A."/>
            <person name="Young S."/>
            <person name="Zeng Q."/>
            <person name="Goldman W.E."/>
            <person name="Mardis E.R."/>
            <person name="Taylor J.W."/>
            <person name="McEwen J.G."/>
            <person name="Clay O.K."/>
            <person name="Klein B.S."/>
            <person name="Cuomo C.A."/>
        </authorList>
    </citation>
    <scope>NUCLEOTIDE SEQUENCE [LARGE SCALE GENOMIC DNA]</scope>
    <source>
        <strain evidence="2">UAMH 3008</strain>
    </source>
</reference>
<dbReference type="Proteomes" id="UP000034164">
    <property type="component" value="Unassembled WGS sequence"/>
</dbReference>
<name>A0A0G2J9U1_9EURO</name>
<evidence type="ECO:0000313" key="2">
    <source>
        <dbReference type="Proteomes" id="UP000034164"/>
    </source>
</evidence>
<dbReference type="VEuPathDB" id="FungiDB:EMCG_09520"/>
<accession>A0A0G2J9U1</accession>
<protein>
    <submittedName>
        <fullName evidence="1">Uncharacterized protein</fullName>
    </submittedName>
</protein>
<proteinExistence type="predicted"/>